<evidence type="ECO:0000313" key="2">
    <source>
        <dbReference type="EMBL" id="PIO73435.1"/>
    </source>
</evidence>
<dbReference type="EMBL" id="KZ345459">
    <property type="protein sequence ID" value="PIO73435.1"/>
    <property type="molecule type" value="Genomic_DNA"/>
</dbReference>
<feature type="compositionally biased region" description="Basic and acidic residues" evidence="1">
    <location>
        <begin position="75"/>
        <end position="84"/>
    </location>
</feature>
<name>A0A2G9UT59_TELCI</name>
<dbReference type="AlphaFoldDB" id="A0A2G9UT59"/>
<organism evidence="2 3">
    <name type="scientific">Teladorsagia circumcincta</name>
    <name type="common">Brown stomach worm</name>
    <name type="synonym">Ostertagia circumcincta</name>
    <dbReference type="NCBI Taxonomy" id="45464"/>
    <lineage>
        <taxon>Eukaryota</taxon>
        <taxon>Metazoa</taxon>
        <taxon>Ecdysozoa</taxon>
        <taxon>Nematoda</taxon>
        <taxon>Chromadorea</taxon>
        <taxon>Rhabditida</taxon>
        <taxon>Rhabditina</taxon>
        <taxon>Rhabditomorpha</taxon>
        <taxon>Strongyloidea</taxon>
        <taxon>Trichostrongylidae</taxon>
        <taxon>Teladorsagia</taxon>
    </lineage>
</organism>
<evidence type="ECO:0000313" key="3">
    <source>
        <dbReference type="Proteomes" id="UP000230423"/>
    </source>
</evidence>
<dbReference type="Proteomes" id="UP000230423">
    <property type="component" value="Unassembled WGS sequence"/>
</dbReference>
<accession>A0A2G9UT59</accession>
<feature type="region of interest" description="Disordered" evidence="1">
    <location>
        <begin position="1"/>
        <end position="88"/>
    </location>
</feature>
<protein>
    <submittedName>
        <fullName evidence="2">Uncharacterized protein</fullName>
    </submittedName>
</protein>
<reference evidence="2 3" key="1">
    <citation type="submission" date="2015-09" db="EMBL/GenBank/DDBJ databases">
        <title>Draft genome of the parasitic nematode Teladorsagia circumcincta isolate WARC Sus (inbred).</title>
        <authorList>
            <person name="Mitreva M."/>
        </authorList>
    </citation>
    <scope>NUCLEOTIDE SEQUENCE [LARGE SCALE GENOMIC DNA]</scope>
    <source>
        <strain evidence="2 3">S</strain>
    </source>
</reference>
<sequence length="115" mass="12808">MKVTSKKADPPSVDTAEKSANSSEVLKTPPQAHEQEQKQPQPPVRKKLPQQPPKISSKKHQSTPDNQKNEAVPPPKEDTSEIGREGQPVQKVEFNFYCSLSWSLKVLIEGFFATS</sequence>
<gene>
    <name evidence="2" type="ORF">TELCIR_04593</name>
</gene>
<proteinExistence type="predicted"/>
<keyword evidence="3" id="KW-1185">Reference proteome</keyword>
<evidence type="ECO:0000256" key="1">
    <source>
        <dbReference type="SAM" id="MobiDB-lite"/>
    </source>
</evidence>